<dbReference type="STRING" id="74545.EU96_1316"/>
<gene>
    <name evidence="2" type="ORF">EU96_1316</name>
</gene>
<feature type="coiled-coil region" evidence="1">
    <location>
        <begin position="96"/>
        <end position="123"/>
    </location>
</feature>
<evidence type="ECO:0000313" key="2">
    <source>
        <dbReference type="EMBL" id="KGF97602.1"/>
    </source>
</evidence>
<protein>
    <submittedName>
        <fullName evidence="2">Uncharacterized protein</fullName>
    </submittedName>
</protein>
<reference evidence="3" key="1">
    <citation type="journal article" date="2014" name="Sci. Data">
        <title>Genomes of diverse isolates of the marine cyanobacterium Prochlorococcus.</title>
        <authorList>
            <person name="Biller S."/>
            <person name="Berube P."/>
            <person name="Thompson J."/>
            <person name="Kelly L."/>
            <person name="Roggensack S."/>
            <person name="Awad L."/>
            <person name="Roache-Johnson K."/>
            <person name="Ding H."/>
            <person name="Giovannoni S.J."/>
            <person name="Moore L.R."/>
            <person name="Chisholm S.W."/>
        </authorList>
    </citation>
    <scope>NUCLEOTIDE SEQUENCE [LARGE SCALE GENOMIC DNA]</scope>
    <source>
        <strain evidence="3">MIT 9302</strain>
    </source>
</reference>
<comment type="caution">
    <text evidence="2">The sequence shown here is derived from an EMBL/GenBank/DDBJ whole genome shotgun (WGS) entry which is preliminary data.</text>
</comment>
<proteinExistence type="predicted"/>
<keyword evidence="1" id="KW-0175">Coiled coil</keyword>
<dbReference type="EMBL" id="JNAM01000010">
    <property type="protein sequence ID" value="KGF97602.1"/>
    <property type="molecule type" value="Genomic_DNA"/>
</dbReference>
<organism evidence="2 3">
    <name type="scientific">Prochlorococcus marinus str. MIT 9302</name>
    <dbReference type="NCBI Taxonomy" id="74545"/>
    <lineage>
        <taxon>Bacteria</taxon>
        <taxon>Bacillati</taxon>
        <taxon>Cyanobacteriota</taxon>
        <taxon>Cyanophyceae</taxon>
        <taxon>Synechococcales</taxon>
        <taxon>Prochlorococcaceae</taxon>
        <taxon>Prochlorococcus</taxon>
    </lineage>
</organism>
<evidence type="ECO:0000256" key="1">
    <source>
        <dbReference type="SAM" id="Coils"/>
    </source>
</evidence>
<name>A0A0A2A6U9_PROMR</name>
<evidence type="ECO:0000313" key="3">
    <source>
        <dbReference type="Proteomes" id="UP000030445"/>
    </source>
</evidence>
<dbReference type="AlphaFoldDB" id="A0A0A2A6U9"/>
<sequence length="167" mass="19529">MFCHCGSSFAPPQHLKVGETLIVNGMEWALVKTDAGHSGRAFVFKPHRQLENTFNYSPHIYKEQKTKKDELFRIAIQAFEDFLKVSKAALDAGNFQECTLEELRKAKKLIERAVEEGKELKTVMLQMQRNDRRYSDYLELIDQRNKEINYLKKNADSFCWEHLGEIE</sequence>
<dbReference type="Proteomes" id="UP000030445">
    <property type="component" value="Unassembled WGS sequence"/>
</dbReference>
<accession>A0A0A2A6U9</accession>